<keyword evidence="4" id="KW-1185">Reference proteome</keyword>
<evidence type="ECO:0000256" key="1">
    <source>
        <dbReference type="ARBA" id="ARBA00010515"/>
    </source>
</evidence>
<dbReference type="InterPro" id="IPR029058">
    <property type="entry name" value="AB_hydrolase_fold"/>
</dbReference>
<reference evidence="3 4" key="1">
    <citation type="journal article" date="2020" name="Mol. Plant">
        <title>The Chromosome-Based Rubber Tree Genome Provides New Insights into Spurge Genome Evolution and Rubber Biosynthesis.</title>
        <authorList>
            <person name="Liu J."/>
            <person name="Shi C."/>
            <person name="Shi C.C."/>
            <person name="Li W."/>
            <person name="Zhang Q.J."/>
            <person name="Zhang Y."/>
            <person name="Li K."/>
            <person name="Lu H.F."/>
            <person name="Shi C."/>
            <person name="Zhu S.T."/>
            <person name="Xiao Z.Y."/>
            <person name="Nan H."/>
            <person name="Yue Y."/>
            <person name="Zhu X.G."/>
            <person name="Wu Y."/>
            <person name="Hong X.N."/>
            <person name="Fan G.Y."/>
            <person name="Tong Y."/>
            <person name="Zhang D."/>
            <person name="Mao C.L."/>
            <person name="Liu Y.L."/>
            <person name="Hao S.J."/>
            <person name="Liu W.Q."/>
            <person name="Lv M.Q."/>
            <person name="Zhang H.B."/>
            <person name="Liu Y."/>
            <person name="Hu-Tang G.R."/>
            <person name="Wang J.P."/>
            <person name="Wang J.H."/>
            <person name="Sun Y.H."/>
            <person name="Ni S.B."/>
            <person name="Chen W.B."/>
            <person name="Zhang X.C."/>
            <person name="Jiao Y.N."/>
            <person name="Eichler E.E."/>
            <person name="Li G.H."/>
            <person name="Liu X."/>
            <person name="Gao L.Z."/>
        </authorList>
    </citation>
    <scope>NUCLEOTIDE SEQUENCE [LARGE SCALE GENOMIC DNA]</scope>
    <source>
        <strain evidence="4">cv. GT1</strain>
        <tissue evidence="3">Leaf</tissue>
    </source>
</reference>
<comment type="similarity">
    <text evidence="1">Belongs to the 'GDXG' lipolytic enzyme family.</text>
</comment>
<organism evidence="3 4">
    <name type="scientific">Hevea brasiliensis</name>
    <name type="common">Para rubber tree</name>
    <name type="synonym">Siphonia brasiliensis</name>
    <dbReference type="NCBI Taxonomy" id="3981"/>
    <lineage>
        <taxon>Eukaryota</taxon>
        <taxon>Viridiplantae</taxon>
        <taxon>Streptophyta</taxon>
        <taxon>Embryophyta</taxon>
        <taxon>Tracheophyta</taxon>
        <taxon>Spermatophyta</taxon>
        <taxon>Magnoliopsida</taxon>
        <taxon>eudicotyledons</taxon>
        <taxon>Gunneridae</taxon>
        <taxon>Pentapetalae</taxon>
        <taxon>rosids</taxon>
        <taxon>fabids</taxon>
        <taxon>Malpighiales</taxon>
        <taxon>Euphorbiaceae</taxon>
        <taxon>Crotonoideae</taxon>
        <taxon>Micrandreae</taxon>
        <taxon>Hevea</taxon>
    </lineage>
</organism>
<dbReference type="AlphaFoldDB" id="A0A6A6MFE0"/>
<dbReference type="InterPro" id="IPR050466">
    <property type="entry name" value="Carboxylest/Gibb_receptor"/>
</dbReference>
<dbReference type="PANTHER" id="PTHR23024">
    <property type="entry name" value="ARYLACETAMIDE DEACETYLASE"/>
    <property type="match status" value="1"/>
</dbReference>
<evidence type="ECO:0000313" key="4">
    <source>
        <dbReference type="Proteomes" id="UP000467840"/>
    </source>
</evidence>
<evidence type="ECO:0000259" key="2">
    <source>
        <dbReference type="Pfam" id="PF07859"/>
    </source>
</evidence>
<dbReference type="PANTHER" id="PTHR23024:SF113">
    <property type="entry name" value="CARBOXYLESTERASE 8-RELATED"/>
    <property type="match status" value="1"/>
</dbReference>
<comment type="caution">
    <text evidence="3">The sequence shown here is derived from an EMBL/GenBank/DDBJ whole genome shotgun (WGS) entry which is preliminary data.</text>
</comment>
<sequence length="322" mass="36182">MDPYSFLRISRNPDGSLFRNPQYFPEVPPVDKPHTDSSSPQLALSKDIPLNPTNHTYIRIFRPLHPPPDAKLPLIIYYHGGGFILYTPASIIFHQSCNHMASHFQALILSVHYRLSPEHRLPAAYDDAIDSIMWVRDQALGTQGCDPWLKEHGDFSKCFLMGSSAGGNIVYHAGLRAVDLDLSPIKIRGLIMNVPYFSGVLRTESEMRLMNDKILPLPANDLMWSLALPKDTDRDHEYCNPMVEGSNDEKIGRLPMSYVRGYGGDPLIDKQKEFVRKLESKGVKVESAFFEDGFHAVELFDPSKAKSSSDDVKVFINSACAC</sequence>
<feature type="domain" description="Alpha/beta hydrolase fold-3" evidence="2">
    <location>
        <begin position="75"/>
        <end position="297"/>
    </location>
</feature>
<evidence type="ECO:0000313" key="3">
    <source>
        <dbReference type="EMBL" id="KAF2311103.1"/>
    </source>
</evidence>
<dbReference type="SUPFAM" id="SSF53474">
    <property type="entry name" value="alpha/beta-Hydrolases"/>
    <property type="match status" value="1"/>
</dbReference>
<dbReference type="Pfam" id="PF07859">
    <property type="entry name" value="Abhydrolase_3"/>
    <property type="match status" value="1"/>
</dbReference>
<dbReference type="EMBL" id="JAAGAX010000006">
    <property type="protein sequence ID" value="KAF2311103.1"/>
    <property type="molecule type" value="Genomic_DNA"/>
</dbReference>
<gene>
    <name evidence="3" type="ORF">GH714_019506</name>
</gene>
<protein>
    <recommendedName>
        <fullName evidence="2">Alpha/beta hydrolase fold-3 domain-containing protein</fullName>
    </recommendedName>
</protein>
<dbReference type="Proteomes" id="UP000467840">
    <property type="component" value="Chromosome 14"/>
</dbReference>
<proteinExistence type="inferred from homology"/>
<dbReference type="InterPro" id="IPR013094">
    <property type="entry name" value="AB_hydrolase_3"/>
</dbReference>
<dbReference type="Gene3D" id="3.40.50.1820">
    <property type="entry name" value="alpha/beta hydrolase"/>
    <property type="match status" value="1"/>
</dbReference>
<name>A0A6A6MFE0_HEVBR</name>
<accession>A0A6A6MFE0</accession>
<dbReference type="GO" id="GO:0016787">
    <property type="term" value="F:hydrolase activity"/>
    <property type="evidence" value="ECO:0007669"/>
    <property type="project" value="InterPro"/>
</dbReference>